<comment type="subcellular location">
    <subcellularLocation>
        <location evidence="1 6">Nucleus</location>
    </subcellularLocation>
</comment>
<name>A0A3Q3BH64_HAPBU</name>
<dbReference type="PANTHER" id="PTHR11211:SF3">
    <property type="entry name" value="HOMEOBOX PROTEIN MOHAWK"/>
    <property type="match status" value="1"/>
</dbReference>
<comment type="similarity">
    <text evidence="2">Belongs to the TALE/IRO homeobox family.</text>
</comment>
<dbReference type="SMART" id="SM00389">
    <property type="entry name" value="HOX"/>
    <property type="match status" value="1"/>
</dbReference>
<keyword evidence="3 6" id="KW-0238">DNA-binding</keyword>
<evidence type="ECO:0000256" key="5">
    <source>
        <dbReference type="ARBA" id="ARBA00023242"/>
    </source>
</evidence>
<dbReference type="PANTHER" id="PTHR11211">
    <property type="entry name" value="IROQUOIS-CLASS HOMEODOMAIN PROTEIN IRX"/>
    <property type="match status" value="1"/>
</dbReference>
<keyword evidence="5 6" id="KW-0539">Nucleus</keyword>
<protein>
    <submittedName>
        <fullName evidence="9">Mohawk homeobox a</fullName>
    </submittedName>
</protein>
<dbReference type="GeneTree" id="ENSGT00940000156227"/>
<dbReference type="InterPro" id="IPR017970">
    <property type="entry name" value="Homeobox_CS"/>
</dbReference>
<dbReference type="InterPro" id="IPR008422">
    <property type="entry name" value="KN_HD"/>
</dbReference>
<reference evidence="9" key="2">
    <citation type="submission" date="2025-09" db="UniProtKB">
        <authorList>
            <consortium name="Ensembl"/>
        </authorList>
    </citation>
    <scope>IDENTIFICATION</scope>
</reference>
<dbReference type="PROSITE" id="PS50071">
    <property type="entry name" value="HOMEOBOX_2"/>
    <property type="match status" value="1"/>
</dbReference>
<keyword evidence="4 6" id="KW-0371">Homeobox</keyword>
<evidence type="ECO:0000313" key="9">
    <source>
        <dbReference type="Ensembl" id="ENSHBUP00000000351.1"/>
    </source>
</evidence>
<dbReference type="GO" id="GO:0005634">
    <property type="term" value="C:nucleus"/>
    <property type="evidence" value="ECO:0007669"/>
    <property type="project" value="UniProtKB-SubCell"/>
</dbReference>
<keyword evidence="10" id="KW-1185">Reference proteome</keyword>
<dbReference type="FunFam" id="1.10.10.60:FF:000003">
    <property type="entry name" value="Iroquois-class homeobox protein IRX"/>
    <property type="match status" value="1"/>
</dbReference>
<proteinExistence type="inferred from homology"/>
<feature type="region of interest" description="Disordered" evidence="7">
    <location>
        <begin position="153"/>
        <end position="182"/>
    </location>
</feature>
<organism evidence="9 10">
    <name type="scientific">Haplochromis burtoni</name>
    <name type="common">Burton's mouthbrooder</name>
    <name type="synonym">Chromis burtoni</name>
    <dbReference type="NCBI Taxonomy" id="8153"/>
    <lineage>
        <taxon>Eukaryota</taxon>
        <taxon>Metazoa</taxon>
        <taxon>Chordata</taxon>
        <taxon>Craniata</taxon>
        <taxon>Vertebrata</taxon>
        <taxon>Euteleostomi</taxon>
        <taxon>Actinopterygii</taxon>
        <taxon>Neopterygii</taxon>
        <taxon>Teleostei</taxon>
        <taxon>Neoteleostei</taxon>
        <taxon>Acanthomorphata</taxon>
        <taxon>Ovalentaria</taxon>
        <taxon>Cichlomorphae</taxon>
        <taxon>Cichliformes</taxon>
        <taxon>Cichlidae</taxon>
        <taxon>African cichlids</taxon>
        <taxon>Pseudocrenilabrinae</taxon>
        <taxon>Haplochromini</taxon>
        <taxon>Haplochromis</taxon>
    </lineage>
</organism>
<dbReference type="PROSITE" id="PS00027">
    <property type="entry name" value="HOMEOBOX_1"/>
    <property type="match status" value="1"/>
</dbReference>
<evidence type="ECO:0000256" key="3">
    <source>
        <dbReference type="ARBA" id="ARBA00023125"/>
    </source>
</evidence>
<evidence type="ECO:0000256" key="6">
    <source>
        <dbReference type="PROSITE-ProRule" id="PRU00108"/>
    </source>
</evidence>
<reference evidence="9" key="1">
    <citation type="submission" date="2025-08" db="UniProtKB">
        <authorList>
            <consortium name="Ensembl"/>
        </authorList>
    </citation>
    <scope>IDENTIFICATION</scope>
</reference>
<evidence type="ECO:0000259" key="8">
    <source>
        <dbReference type="PROSITE" id="PS50071"/>
    </source>
</evidence>
<dbReference type="InterPro" id="IPR009057">
    <property type="entry name" value="Homeodomain-like_sf"/>
</dbReference>
<dbReference type="GO" id="GO:0000978">
    <property type="term" value="F:RNA polymerase II cis-regulatory region sequence-specific DNA binding"/>
    <property type="evidence" value="ECO:0007669"/>
    <property type="project" value="TreeGrafter"/>
</dbReference>
<feature type="region of interest" description="Disordered" evidence="7">
    <location>
        <begin position="50"/>
        <end position="72"/>
    </location>
</feature>
<feature type="domain" description="Homeobox" evidence="8">
    <location>
        <begin position="65"/>
        <end position="127"/>
    </location>
</feature>
<dbReference type="Ensembl" id="ENSHBUT00000015630.1">
    <property type="protein sequence ID" value="ENSHBUP00000000351.1"/>
    <property type="gene ID" value="ENSHBUG00000001513.1"/>
</dbReference>
<evidence type="ECO:0000256" key="2">
    <source>
        <dbReference type="ARBA" id="ARBA00008446"/>
    </source>
</evidence>
<feature type="DNA-binding region" description="Homeobox" evidence="6">
    <location>
        <begin position="67"/>
        <end position="128"/>
    </location>
</feature>
<evidence type="ECO:0000256" key="4">
    <source>
        <dbReference type="ARBA" id="ARBA00023155"/>
    </source>
</evidence>
<dbReference type="CDD" id="cd00086">
    <property type="entry name" value="homeodomain"/>
    <property type="match status" value="1"/>
</dbReference>
<dbReference type="Pfam" id="PF05920">
    <property type="entry name" value="Homeobox_KN"/>
    <property type="match status" value="1"/>
</dbReference>
<dbReference type="Proteomes" id="UP000264840">
    <property type="component" value="Unplaced"/>
</dbReference>
<dbReference type="Gene3D" id="1.10.10.60">
    <property type="entry name" value="Homeodomain-like"/>
    <property type="match status" value="1"/>
</dbReference>
<sequence length="352" mass="39477">MNTIVFNKLSSQVLFEEKAKEVEMSSRNYLEVIDGQHPDLLSSNQTIRDNQAIRHRRSGGRPSGGKVRHKRQALQDMARPLKQWLYKHRDNPYPTKTEKILLALGSQMTLVQVSNWFANARRRLKNTVRQPDLSWALRIKLYNKYVQGNAERLSVSSDDSCSEDGDNPQRTQSSPEELNKPMYQSVIKKEGSSMVGMAMGMGMGMSMGMGDYVSPPKYKSSLLHRYLNDSLRHVMVANAVMDARKRNHSGSFSSNEYDDELLSPSSSEAEANFVYRAVDLGDISKGKGDSATQKEKAKGKDETYWKEINAAMALTNLAQGKDSASGTTSCIIQKSSHIAEIKTVKVPLVQKY</sequence>
<dbReference type="InterPro" id="IPR001356">
    <property type="entry name" value="HD"/>
</dbReference>
<evidence type="ECO:0000256" key="1">
    <source>
        <dbReference type="ARBA" id="ARBA00004123"/>
    </source>
</evidence>
<dbReference type="SUPFAM" id="SSF46689">
    <property type="entry name" value="Homeodomain-like"/>
    <property type="match status" value="1"/>
</dbReference>
<accession>A0A3Q3BH64</accession>
<dbReference type="GO" id="GO:0048468">
    <property type="term" value="P:cell development"/>
    <property type="evidence" value="ECO:0007669"/>
    <property type="project" value="TreeGrafter"/>
</dbReference>
<dbReference type="AlphaFoldDB" id="A0A3Q3BH64"/>
<dbReference type="GO" id="GO:0000981">
    <property type="term" value="F:DNA-binding transcription factor activity, RNA polymerase II-specific"/>
    <property type="evidence" value="ECO:0007669"/>
    <property type="project" value="InterPro"/>
</dbReference>
<evidence type="ECO:0000256" key="7">
    <source>
        <dbReference type="SAM" id="MobiDB-lite"/>
    </source>
</evidence>
<dbReference type="GO" id="GO:0007517">
    <property type="term" value="P:muscle organ development"/>
    <property type="evidence" value="ECO:0007669"/>
    <property type="project" value="TreeGrafter"/>
</dbReference>
<evidence type="ECO:0000313" key="10">
    <source>
        <dbReference type="Proteomes" id="UP000264840"/>
    </source>
</evidence>